<dbReference type="Pfam" id="PF00379">
    <property type="entry name" value="Chitin_bind_4"/>
    <property type="match status" value="1"/>
</dbReference>
<comment type="caution">
    <text evidence="2">The sequence shown here is derived from an EMBL/GenBank/DDBJ whole genome shotgun (WGS) entry which is preliminary data.</text>
</comment>
<organism evidence="2 3">
    <name type="scientific">Diploptera punctata</name>
    <name type="common">Pacific beetle cockroach</name>
    <dbReference type="NCBI Taxonomy" id="6984"/>
    <lineage>
        <taxon>Eukaryota</taxon>
        <taxon>Metazoa</taxon>
        <taxon>Ecdysozoa</taxon>
        <taxon>Arthropoda</taxon>
        <taxon>Hexapoda</taxon>
        <taxon>Insecta</taxon>
        <taxon>Pterygota</taxon>
        <taxon>Neoptera</taxon>
        <taxon>Polyneoptera</taxon>
        <taxon>Dictyoptera</taxon>
        <taxon>Blattodea</taxon>
        <taxon>Blaberoidea</taxon>
        <taxon>Blaberidae</taxon>
        <taxon>Diplopterinae</taxon>
        <taxon>Diploptera</taxon>
    </lineage>
</organism>
<sequence>GMMKKGSDGYTDEDRPYEFGFNIEGYQHRHEKKDENGIIMGEFGFITADGIYHVTVYATDENGDFKILKMKNIKVGF</sequence>
<feature type="non-terminal residue" evidence="2">
    <location>
        <position position="1"/>
    </location>
</feature>
<feature type="non-terminal residue" evidence="2">
    <location>
        <position position="77"/>
    </location>
</feature>
<reference evidence="2" key="1">
    <citation type="journal article" date="2023" name="IScience">
        <title>Live-bearing cockroach genome reveals convergent evolutionary mechanisms linked to viviparity in insects and beyond.</title>
        <authorList>
            <person name="Fouks B."/>
            <person name="Harrison M.C."/>
            <person name="Mikhailova A.A."/>
            <person name="Marchal E."/>
            <person name="English S."/>
            <person name="Carruthers M."/>
            <person name="Jennings E.C."/>
            <person name="Chiamaka E.L."/>
            <person name="Frigard R.A."/>
            <person name="Pippel M."/>
            <person name="Attardo G.M."/>
            <person name="Benoit J.B."/>
            <person name="Bornberg-Bauer E."/>
            <person name="Tobe S.S."/>
        </authorList>
    </citation>
    <scope>NUCLEOTIDE SEQUENCE</scope>
    <source>
        <strain evidence="2">Stay&amp;Tobe</strain>
    </source>
</reference>
<protein>
    <submittedName>
        <fullName evidence="2">Uncharacterized protein</fullName>
    </submittedName>
</protein>
<dbReference type="PANTHER" id="PTHR10380:SF119">
    <property type="entry name" value="PROTEIN LETHAL(3)MALIGNANT BLOOD NEOPLASM 1"/>
    <property type="match status" value="1"/>
</dbReference>
<proteinExistence type="predicted"/>
<evidence type="ECO:0000256" key="1">
    <source>
        <dbReference type="PROSITE-ProRule" id="PRU00497"/>
    </source>
</evidence>
<gene>
    <name evidence="2" type="ORF">L9F63_008446</name>
</gene>
<dbReference type="EMBL" id="JASPKZ010010652">
    <property type="protein sequence ID" value="KAJ9574190.1"/>
    <property type="molecule type" value="Genomic_DNA"/>
</dbReference>
<evidence type="ECO:0000313" key="2">
    <source>
        <dbReference type="EMBL" id="KAJ9574190.1"/>
    </source>
</evidence>
<dbReference type="AlphaFoldDB" id="A0AAD7Z4U2"/>
<accession>A0AAD7Z4U2</accession>
<keyword evidence="3" id="KW-1185">Reference proteome</keyword>
<dbReference type="GO" id="GO:0008010">
    <property type="term" value="F:structural constituent of chitin-based larval cuticle"/>
    <property type="evidence" value="ECO:0007669"/>
    <property type="project" value="TreeGrafter"/>
</dbReference>
<dbReference type="GO" id="GO:0062129">
    <property type="term" value="C:chitin-based extracellular matrix"/>
    <property type="evidence" value="ECO:0007669"/>
    <property type="project" value="TreeGrafter"/>
</dbReference>
<dbReference type="Proteomes" id="UP001233999">
    <property type="component" value="Unassembled WGS sequence"/>
</dbReference>
<dbReference type="PANTHER" id="PTHR10380">
    <property type="entry name" value="CUTICLE PROTEIN"/>
    <property type="match status" value="1"/>
</dbReference>
<dbReference type="PROSITE" id="PS51155">
    <property type="entry name" value="CHIT_BIND_RR_2"/>
    <property type="match status" value="1"/>
</dbReference>
<evidence type="ECO:0000313" key="3">
    <source>
        <dbReference type="Proteomes" id="UP001233999"/>
    </source>
</evidence>
<keyword evidence="1" id="KW-0193">Cuticle</keyword>
<dbReference type="InterPro" id="IPR000618">
    <property type="entry name" value="Insect_cuticle"/>
</dbReference>
<dbReference type="InterPro" id="IPR050468">
    <property type="entry name" value="Cuticle_Struct_Prot"/>
</dbReference>
<name>A0AAD7Z4U2_DIPPU</name>
<reference evidence="2" key="2">
    <citation type="submission" date="2023-05" db="EMBL/GenBank/DDBJ databases">
        <authorList>
            <person name="Fouks B."/>
        </authorList>
    </citation>
    <scope>NUCLEOTIDE SEQUENCE</scope>
    <source>
        <strain evidence="2">Stay&amp;Tobe</strain>
        <tissue evidence="2">Testes</tissue>
    </source>
</reference>